<feature type="transmembrane region" description="Helical" evidence="8">
    <location>
        <begin position="492"/>
        <end position="513"/>
    </location>
</feature>
<dbReference type="InterPro" id="IPR003593">
    <property type="entry name" value="AAA+_ATPase"/>
</dbReference>
<keyword evidence="4" id="KW-0547">Nucleotide-binding</keyword>
<keyword evidence="2" id="KW-0813">Transport</keyword>
<keyword evidence="11" id="KW-1185">Reference proteome</keyword>
<dbReference type="SMART" id="SM00382">
    <property type="entry name" value="AAA"/>
    <property type="match status" value="1"/>
</dbReference>
<dbReference type="GO" id="GO:0005524">
    <property type="term" value="F:ATP binding"/>
    <property type="evidence" value="ECO:0007669"/>
    <property type="project" value="UniProtKB-KW"/>
</dbReference>
<dbReference type="Pfam" id="PF01061">
    <property type="entry name" value="ABC2_membrane"/>
    <property type="match status" value="1"/>
</dbReference>
<dbReference type="InterPro" id="IPR043926">
    <property type="entry name" value="ABCG_dom"/>
</dbReference>
<gene>
    <name evidence="10" type="ORF">SteCoe_6842</name>
</gene>
<accession>A0A1R2CP60</accession>
<dbReference type="Pfam" id="PF19055">
    <property type="entry name" value="ABC2_membrane_7"/>
    <property type="match status" value="1"/>
</dbReference>
<keyword evidence="3 8" id="KW-0812">Transmembrane</keyword>
<dbReference type="GO" id="GO:0016020">
    <property type="term" value="C:membrane"/>
    <property type="evidence" value="ECO:0007669"/>
    <property type="project" value="UniProtKB-SubCell"/>
</dbReference>
<evidence type="ECO:0000256" key="3">
    <source>
        <dbReference type="ARBA" id="ARBA00022692"/>
    </source>
</evidence>
<evidence type="ECO:0000256" key="8">
    <source>
        <dbReference type="SAM" id="Phobius"/>
    </source>
</evidence>
<dbReference type="GO" id="GO:0140359">
    <property type="term" value="F:ABC-type transporter activity"/>
    <property type="evidence" value="ECO:0007669"/>
    <property type="project" value="InterPro"/>
</dbReference>
<proteinExistence type="predicted"/>
<dbReference type="InterPro" id="IPR013525">
    <property type="entry name" value="ABC2_TM"/>
</dbReference>
<reference evidence="10 11" key="1">
    <citation type="submission" date="2016-11" db="EMBL/GenBank/DDBJ databases">
        <title>The macronuclear genome of Stentor coeruleus: a giant cell with tiny introns.</title>
        <authorList>
            <person name="Slabodnick M."/>
            <person name="Ruby J.G."/>
            <person name="Reiff S.B."/>
            <person name="Swart E.C."/>
            <person name="Gosai S."/>
            <person name="Prabakaran S."/>
            <person name="Witkowska E."/>
            <person name="Larue G.E."/>
            <person name="Fisher S."/>
            <person name="Freeman R.M."/>
            <person name="Gunawardena J."/>
            <person name="Chu W."/>
            <person name="Stover N.A."/>
            <person name="Gregory B.D."/>
            <person name="Nowacki M."/>
            <person name="Derisi J."/>
            <person name="Roy S.W."/>
            <person name="Marshall W.F."/>
            <person name="Sood P."/>
        </authorList>
    </citation>
    <scope>NUCLEOTIDE SEQUENCE [LARGE SCALE GENOMIC DNA]</scope>
    <source>
        <strain evidence="10">WM001</strain>
    </source>
</reference>
<dbReference type="Pfam" id="PF00005">
    <property type="entry name" value="ABC_tran"/>
    <property type="match status" value="1"/>
</dbReference>
<protein>
    <recommendedName>
        <fullName evidence="9">ABC transporter domain-containing protein</fullName>
    </recommendedName>
</protein>
<dbReference type="PANTHER" id="PTHR48041">
    <property type="entry name" value="ABC TRANSPORTER G FAMILY MEMBER 28"/>
    <property type="match status" value="1"/>
</dbReference>
<evidence type="ECO:0000259" key="9">
    <source>
        <dbReference type="PROSITE" id="PS50893"/>
    </source>
</evidence>
<evidence type="ECO:0000256" key="1">
    <source>
        <dbReference type="ARBA" id="ARBA00004141"/>
    </source>
</evidence>
<dbReference type="SUPFAM" id="SSF52540">
    <property type="entry name" value="P-loop containing nucleoside triphosphate hydrolases"/>
    <property type="match status" value="1"/>
</dbReference>
<dbReference type="AlphaFoldDB" id="A0A1R2CP60"/>
<dbReference type="InterPro" id="IPR003439">
    <property type="entry name" value="ABC_transporter-like_ATP-bd"/>
</dbReference>
<dbReference type="PROSITE" id="PS00211">
    <property type="entry name" value="ABC_TRANSPORTER_1"/>
    <property type="match status" value="1"/>
</dbReference>
<evidence type="ECO:0000256" key="5">
    <source>
        <dbReference type="ARBA" id="ARBA00022840"/>
    </source>
</evidence>
<evidence type="ECO:0000313" key="10">
    <source>
        <dbReference type="EMBL" id="OMJ90763.1"/>
    </source>
</evidence>
<evidence type="ECO:0000256" key="7">
    <source>
        <dbReference type="ARBA" id="ARBA00023136"/>
    </source>
</evidence>
<name>A0A1R2CP60_9CILI</name>
<feature type="domain" description="ABC transporter" evidence="9">
    <location>
        <begin position="21"/>
        <end position="266"/>
    </location>
</feature>
<comment type="caution">
    <text evidence="10">The sequence shown here is derived from an EMBL/GenBank/DDBJ whole genome shotgun (WGS) entry which is preliminary data.</text>
</comment>
<evidence type="ECO:0000256" key="6">
    <source>
        <dbReference type="ARBA" id="ARBA00022989"/>
    </source>
</evidence>
<dbReference type="PROSITE" id="PS50893">
    <property type="entry name" value="ABC_TRANSPORTER_2"/>
    <property type="match status" value="1"/>
</dbReference>
<dbReference type="GO" id="GO:0016887">
    <property type="term" value="F:ATP hydrolysis activity"/>
    <property type="evidence" value="ECO:0007669"/>
    <property type="project" value="InterPro"/>
</dbReference>
<dbReference type="Proteomes" id="UP000187209">
    <property type="component" value="Unassembled WGS sequence"/>
</dbReference>
<keyword evidence="7 8" id="KW-0472">Membrane</keyword>
<dbReference type="PANTHER" id="PTHR48041:SF139">
    <property type="entry name" value="PROTEIN SCARLET"/>
    <property type="match status" value="1"/>
</dbReference>
<dbReference type="CDD" id="cd03213">
    <property type="entry name" value="ABCG_EPDR"/>
    <property type="match status" value="1"/>
</dbReference>
<sequence>MSIHDYKCSQDQLLVHNSYLLEWKDLRYSVINKGKEINILKGVSGYANSGELLAIMGTSGSGKTSLLSILSNRLFSQPNVKVSGTVTLNQNEIHTFHSNHYIKYVLQENFLFGTQTVRESLTFACRLKVPYLIKPQVIERVNEIIEHLRLTKVADNMIGNSMRKGLSGGEQKRVSIGNELISYPNVLILDEPTSGLDSFTSQHLMEVLQAQAHLGRTIVFTIHQPNSKMFSMFDRFILMSEGNFVYQGQTSGAVKYFSDIGYQCSYEINPPEYFMRIFHIVDRYHMSSTEKEILDICTNHYRETLKEYMIPQIDSLTEIDINKKLYSASIITEIKVLVQRSMLNVRRQPMLSAIKIVQALFMSTLIALLFNNSGHDKKSIQSIAGALYFNSINYIALPSQAESITFPLERPVFLTEYKEELYGVIPYFLTKVICEIPFQIIFTTIYSLIIYFSIPYNTYDASKFFIFYGISLLAQISGNALGYLVGSLTSSIQLAVVMGPAVMVSFLAFGGFFSNTNSFSSAFYWVRYISNYNFTYRALIINQFTDFDFNNENDNPIELLNFQGEVWENAGSLLLVTFGMMLIAMINLKISGEYHKRR</sequence>
<dbReference type="InterPro" id="IPR027417">
    <property type="entry name" value="P-loop_NTPase"/>
</dbReference>
<organism evidence="10 11">
    <name type="scientific">Stentor coeruleus</name>
    <dbReference type="NCBI Taxonomy" id="5963"/>
    <lineage>
        <taxon>Eukaryota</taxon>
        <taxon>Sar</taxon>
        <taxon>Alveolata</taxon>
        <taxon>Ciliophora</taxon>
        <taxon>Postciliodesmatophora</taxon>
        <taxon>Heterotrichea</taxon>
        <taxon>Heterotrichida</taxon>
        <taxon>Stentoridae</taxon>
        <taxon>Stentor</taxon>
    </lineage>
</organism>
<evidence type="ECO:0000256" key="2">
    <source>
        <dbReference type="ARBA" id="ARBA00022448"/>
    </source>
</evidence>
<evidence type="ECO:0000256" key="4">
    <source>
        <dbReference type="ARBA" id="ARBA00022741"/>
    </source>
</evidence>
<comment type="subcellular location">
    <subcellularLocation>
        <location evidence="1">Membrane</location>
        <topology evidence="1">Multi-pass membrane protein</topology>
    </subcellularLocation>
</comment>
<keyword evidence="6 8" id="KW-1133">Transmembrane helix</keyword>
<dbReference type="InterPro" id="IPR050352">
    <property type="entry name" value="ABCG_transporters"/>
</dbReference>
<keyword evidence="5" id="KW-0067">ATP-binding</keyword>
<dbReference type="OrthoDB" id="184675at2759"/>
<feature type="transmembrane region" description="Helical" evidence="8">
    <location>
        <begin position="466"/>
        <end position="485"/>
    </location>
</feature>
<dbReference type="InterPro" id="IPR017871">
    <property type="entry name" value="ABC_transporter-like_CS"/>
</dbReference>
<feature type="transmembrane region" description="Helical" evidence="8">
    <location>
        <begin position="436"/>
        <end position="454"/>
    </location>
</feature>
<feature type="transmembrane region" description="Helical" evidence="8">
    <location>
        <begin position="350"/>
        <end position="370"/>
    </location>
</feature>
<feature type="transmembrane region" description="Helical" evidence="8">
    <location>
        <begin position="570"/>
        <end position="588"/>
    </location>
</feature>
<evidence type="ECO:0000313" key="11">
    <source>
        <dbReference type="Proteomes" id="UP000187209"/>
    </source>
</evidence>
<dbReference type="EMBL" id="MPUH01000096">
    <property type="protein sequence ID" value="OMJ90763.1"/>
    <property type="molecule type" value="Genomic_DNA"/>
</dbReference>
<dbReference type="Gene3D" id="3.40.50.300">
    <property type="entry name" value="P-loop containing nucleotide triphosphate hydrolases"/>
    <property type="match status" value="1"/>
</dbReference>